<reference evidence="2" key="1">
    <citation type="submission" date="2022-12" db="EMBL/GenBank/DDBJ databases">
        <authorList>
            <person name="Petersen C."/>
        </authorList>
    </citation>
    <scope>NUCLEOTIDE SEQUENCE</scope>
    <source>
        <strain evidence="2">IBT 29495</strain>
    </source>
</reference>
<feature type="region of interest" description="Disordered" evidence="1">
    <location>
        <begin position="21"/>
        <end position="58"/>
    </location>
</feature>
<evidence type="ECO:0000313" key="2">
    <source>
        <dbReference type="EMBL" id="KAJ5502787.1"/>
    </source>
</evidence>
<dbReference type="Proteomes" id="UP001149954">
    <property type="component" value="Unassembled WGS sequence"/>
</dbReference>
<evidence type="ECO:0000256" key="1">
    <source>
        <dbReference type="SAM" id="MobiDB-lite"/>
    </source>
</evidence>
<name>A0A9W9XSV4_9EURO</name>
<reference evidence="2" key="2">
    <citation type="journal article" date="2023" name="IMA Fungus">
        <title>Comparative genomic study of the Penicillium genus elucidates a diverse pangenome and 15 lateral gene transfer events.</title>
        <authorList>
            <person name="Petersen C."/>
            <person name="Sorensen T."/>
            <person name="Nielsen M.R."/>
            <person name="Sondergaard T.E."/>
            <person name="Sorensen J.L."/>
            <person name="Fitzpatrick D.A."/>
            <person name="Frisvad J.C."/>
            <person name="Nielsen K.L."/>
        </authorList>
    </citation>
    <scope>NUCLEOTIDE SEQUENCE</scope>
    <source>
        <strain evidence="2">IBT 29495</strain>
    </source>
</reference>
<protein>
    <submittedName>
        <fullName evidence="2">Uncharacterized protein</fullName>
    </submittedName>
</protein>
<keyword evidence="3" id="KW-1185">Reference proteome</keyword>
<sequence>MPESNRSSCYDHLKAIFSRNSSQKREVKDDTTSETTLVSRQTKAKSYKKHSIPQNYNGKHLNPNLMAYDIS</sequence>
<accession>A0A9W9XSV4</accession>
<dbReference type="AlphaFoldDB" id="A0A9W9XSV4"/>
<proteinExistence type="predicted"/>
<dbReference type="EMBL" id="JAPWDS010000003">
    <property type="protein sequence ID" value="KAJ5502787.1"/>
    <property type="molecule type" value="Genomic_DNA"/>
</dbReference>
<organism evidence="2 3">
    <name type="scientific">Penicillium fimorum</name>
    <dbReference type="NCBI Taxonomy" id="1882269"/>
    <lineage>
        <taxon>Eukaryota</taxon>
        <taxon>Fungi</taxon>
        <taxon>Dikarya</taxon>
        <taxon>Ascomycota</taxon>
        <taxon>Pezizomycotina</taxon>
        <taxon>Eurotiomycetes</taxon>
        <taxon>Eurotiomycetidae</taxon>
        <taxon>Eurotiales</taxon>
        <taxon>Aspergillaceae</taxon>
        <taxon>Penicillium</taxon>
    </lineage>
</organism>
<comment type="caution">
    <text evidence="2">The sequence shown here is derived from an EMBL/GenBank/DDBJ whole genome shotgun (WGS) entry which is preliminary data.</text>
</comment>
<evidence type="ECO:0000313" key="3">
    <source>
        <dbReference type="Proteomes" id="UP001149954"/>
    </source>
</evidence>
<gene>
    <name evidence="2" type="ORF">N7463_005661</name>
</gene>
<feature type="compositionally biased region" description="Basic residues" evidence="1">
    <location>
        <begin position="42"/>
        <end position="51"/>
    </location>
</feature>
<dbReference type="OrthoDB" id="4468004at2759"/>